<proteinExistence type="inferred from homology"/>
<dbReference type="GO" id="GO:0003723">
    <property type="term" value="F:RNA binding"/>
    <property type="evidence" value="ECO:0007669"/>
    <property type="project" value="TreeGrafter"/>
</dbReference>
<keyword evidence="11" id="KW-0539">Nucleus</keyword>
<evidence type="ECO:0000256" key="7">
    <source>
        <dbReference type="ARBA" id="ARBA00022816"/>
    </source>
</evidence>
<evidence type="ECO:0000256" key="9">
    <source>
        <dbReference type="ARBA" id="ARBA00023010"/>
    </source>
</evidence>
<dbReference type="AlphaFoldDB" id="A0A914HYG5"/>
<dbReference type="PROSITE" id="PS51434">
    <property type="entry name" value="NUP_C"/>
    <property type="match status" value="1"/>
</dbReference>
<evidence type="ECO:0000259" key="12">
    <source>
        <dbReference type="PROSITE" id="PS51434"/>
    </source>
</evidence>
<evidence type="ECO:0000256" key="4">
    <source>
        <dbReference type="ARBA" id="ARBA00013472"/>
    </source>
</evidence>
<dbReference type="GO" id="GO:0051028">
    <property type="term" value="P:mRNA transport"/>
    <property type="evidence" value="ECO:0007669"/>
    <property type="project" value="UniProtKB-KW"/>
</dbReference>
<dbReference type="Gene3D" id="3.30.1610.10">
    <property type="entry name" value="Peptidase S59, nucleoporin"/>
    <property type="match status" value="1"/>
</dbReference>
<evidence type="ECO:0000256" key="6">
    <source>
        <dbReference type="ARBA" id="ARBA00022813"/>
    </source>
</evidence>
<dbReference type="SUPFAM" id="SSF82215">
    <property type="entry name" value="C-terminal autoproteolytic domain of nucleoporin nup98"/>
    <property type="match status" value="1"/>
</dbReference>
<dbReference type="GO" id="GO:0031965">
    <property type="term" value="C:nuclear membrane"/>
    <property type="evidence" value="ECO:0007669"/>
    <property type="project" value="UniProtKB-SubCell"/>
</dbReference>
<evidence type="ECO:0000256" key="2">
    <source>
        <dbReference type="ARBA" id="ARBA00004620"/>
    </source>
</evidence>
<keyword evidence="7" id="KW-0509">mRNA transport</keyword>
<dbReference type="InterPro" id="IPR036903">
    <property type="entry name" value="Nup98_auto-Pept-S59_dom_sf"/>
</dbReference>
<dbReference type="GO" id="GO:0034398">
    <property type="term" value="P:telomere tethering at nuclear periphery"/>
    <property type="evidence" value="ECO:0007669"/>
    <property type="project" value="TreeGrafter"/>
</dbReference>
<evidence type="ECO:0000313" key="14">
    <source>
        <dbReference type="WBParaSite" id="Gr19_v10_g5822.t1"/>
    </source>
</evidence>
<evidence type="ECO:0000256" key="5">
    <source>
        <dbReference type="ARBA" id="ARBA00022448"/>
    </source>
</evidence>
<reference evidence="14" key="1">
    <citation type="submission" date="2022-11" db="UniProtKB">
        <authorList>
            <consortium name="WormBaseParasite"/>
        </authorList>
    </citation>
    <scope>IDENTIFICATION</scope>
</reference>
<dbReference type="PANTHER" id="PTHR23198:SF6">
    <property type="entry name" value="NUCLEAR PORE COMPLEX PROTEIN NUP98-NUP96"/>
    <property type="match status" value="1"/>
</dbReference>
<evidence type="ECO:0000256" key="11">
    <source>
        <dbReference type="ARBA" id="ARBA00023242"/>
    </source>
</evidence>
<comment type="subcellular location">
    <subcellularLocation>
        <location evidence="2">Nucleus membrane</location>
        <topology evidence="2">Peripheral membrane protein</topology>
        <orientation evidence="2">Nucleoplasmic side</orientation>
    </subcellularLocation>
    <subcellularLocation>
        <location evidence="1">Nucleus</location>
        <location evidence="1">Nuclear pore complex</location>
    </subcellularLocation>
</comment>
<keyword evidence="13" id="KW-1185">Reference proteome</keyword>
<keyword evidence="5" id="KW-0813">Transport</keyword>
<dbReference type="Proteomes" id="UP000887572">
    <property type="component" value="Unplaced"/>
</dbReference>
<evidence type="ECO:0000256" key="10">
    <source>
        <dbReference type="ARBA" id="ARBA00023132"/>
    </source>
</evidence>
<name>A0A914HYG5_GLORO</name>
<keyword evidence="6" id="KW-0068">Autocatalytic cleavage</keyword>
<dbReference type="Pfam" id="PF12110">
    <property type="entry name" value="Nup96"/>
    <property type="match status" value="1"/>
</dbReference>
<evidence type="ECO:0000256" key="3">
    <source>
        <dbReference type="ARBA" id="ARBA00008926"/>
    </source>
</evidence>
<keyword evidence="10" id="KW-0906">Nuclear pore complex</keyword>
<dbReference type="GO" id="GO:0000973">
    <property type="term" value="P:post-transcriptional tethering of RNA polymerase II gene DNA at nuclear periphery"/>
    <property type="evidence" value="ECO:0007669"/>
    <property type="project" value="TreeGrafter"/>
</dbReference>
<dbReference type="GO" id="GO:0044614">
    <property type="term" value="C:nuclear pore cytoplasmic filaments"/>
    <property type="evidence" value="ECO:0007669"/>
    <property type="project" value="TreeGrafter"/>
</dbReference>
<feature type="domain" description="Peptidase S59" evidence="12">
    <location>
        <begin position="61"/>
        <end position="205"/>
    </location>
</feature>
<dbReference type="GO" id="GO:0006606">
    <property type="term" value="P:protein import into nucleus"/>
    <property type="evidence" value="ECO:0007669"/>
    <property type="project" value="TreeGrafter"/>
</dbReference>
<dbReference type="Pfam" id="PF04096">
    <property type="entry name" value="Nucleoporin2"/>
    <property type="match status" value="1"/>
</dbReference>
<organism evidence="13 14">
    <name type="scientific">Globodera rostochiensis</name>
    <name type="common">Golden nematode worm</name>
    <name type="synonym">Heterodera rostochiensis</name>
    <dbReference type="NCBI Taxonomy" id="31243"/>
    <lineage>
        <taxon>Eukaryota</taxon>
        <taxon>Metazoa</taxon>
        <taxon>Ecdysozoa</taxon>
        <taxon>Nematoda</taxon>
        <taxon>Chromadorea</taxon>
        <taxon>Rhabditida</taxon>
        <taxon>Tylenchina</taxon>
        <taxon>Tylenchomorpha</taxon>
        <taxon>Tylenchoidea</taxon>
        <taxon>Heteroderidae</taxon>
        <taxon>Heteroderinae</taxon>
        <taxon>Globodera</taxon>
    </lineage>
</organism>
<sequence>MKPFSSLVQTMPMNPICRMKFQSIRSDISTASAQINAQSPLPETSPQPHETSKEYRVKLTRPEYYCKPSVKELEELYHADGTCRIESGLTVGRLGYGSVFWKGPIQLDGPVDLDEVVHFRNKEVVVYPDETTKPDVGTGLNRFAEVSLDRVWPVDPKTKQPIKDVDELRRFGFREKLERLCQRLDAVFRDYQPATGTWQFDVQHFSKYGFEDDECHQKASHNNGTTKRPIGFCEDVDSSEETENRLDFSVFDQEDSKLFQNGEVLQKKLKLDDTLFESKKLLSHGAKEAKKRARLIERLPKNSFKSVSGGGAAIFQKSGLVFDRRSCRVGFSNGHILTALNGHLSAVSVLSLEVVPTIKDILTTYKQKKSRIDLQLNALPSISGGLISFDPPSMLLRLLDTHVRNSFRTGESEGAQVVETILTLCDIVCVKVDSLEAKVSQRVQMGVWLKDRLGNRPPRRTEEPLSVFDGVFHHLVCGSHKKAVEAARHSRHYNLALLLSMFKCPNSKLIRDQLGKQLAVTDKKQTTAIGYANILELLSGGWSSRRKGCLEGLDWLQILGVLIWYHSSPWTTLSDAVNQLETLVEVDG</sequence>
<evidence type="ECO:0000256" key="8">
    <source>
        <dbReference type="ARBA" id="ARBA00022927"/>
    </source>
</evidence>
<dbReference type="Gene3D" id="1.25.40.690">
    <property type="match status" value="1"/>
</dbReference>
<dbReference type="InterPro" id="IPR007230">
    <property type="entry name" value="Nup98_auto-Pept-S59_dom"/>
</dbReference>
<accession>A0A914HYG5</accession>
<keyword evidence="9" id="KW-0811">Translocation</keyword>
<dbReference type="GO" id="GO:0006405">
    <property type="term" value="P:RNA export from nucleus"/>
    <property type="evidence" value="ECO:0007669"/>
    <property type="project" value="TreeGrafter"/>
</dbReference>
<comment type="similarity">
    <text evidence="3">Belongs to the nucleoporin GLFG family.</text>
</comment>
<evidence type="ECO:0000256" key="1">
    <source>
        <dbReference type="ARBA" id="ARBA00004567"/>
    </source>
</evidence>
<keyword evidence="8" id="KW-0653">Protein transport</keyword>
<dbReference type="GO" id="GO:0017056">
    <property type="term" value="F:structural constituent of nuclear pore"/>
    <property type="evidence" value="ECO:0007669"/>
    <property type="project" value="InterPro"/>
</dbReference>
<dbReference type="InterPro" id="IPR021967">
    <property type="entry name" value="Nup98_C"/>
</dbReference>
<dbReference type="GO" id="GO:0008139">
    <property type="term" value="F:nuclear localization sequence binding"/>
    <property type="evidence" value="ECO:0007669"/>
    <property type="project" value="TreeGrafter"/>
</dbReference>
<dbReference type="WBParaSite" id="Gr19_v10_g5822.t1">
    <property type="protein sequence ID" value="Gr19_v10_g5822.t1"/>
    <property type="gene ID" value="Gr19_v10_g5822"/>
</dbReference>
<dbReference type="InterPro" id="IPR037665">
    <property type="entry name" value="Nucleoporin_S59-like"/>
</dbReference>
<evidence type="ECO:0000313" key="13">
    <source>
        <dbReference type="Proteomes" id="UP000887572"/>
    </source>
</evidence>
<protein>
    <recommendedName>
        <fullName evidence="4">Nuclear pore complex protein Nup98-Nup96</fullName>
    </recommendedName>
</protein>
<dbReference type="PANTHER" id="PTHR23198">
    <property type="entry name" value="NUCLEOPORIN"/>
    <property type="match status" value="1"/>
</dbReference>